<dbReference type="RefSeq" id="WP_350350169.1">
    <property type="nucleotide sequence ID" value="NZ_CP158357.1"/>
</dbReference>
<reference evidence="1" key="1">
    <citation type="submission" date="2024-06" db="EMBL/GenBank/DDBJ databases">
        <title>Draft genome sequence of Microbacterium sp. strain A8/3-1, isolated from Oxytropis tragacanthoides Fisch. ex DC. Root nodules in the Altai region of Russia.</title>
        <authorList>
            <person name="Sazanova A."/>
            <person name="Guro P."/>
            <person name="Kuznetsova I."/>
            <person name="Belimov A."/>
            <person name="Safronova V."/>
        </authorList>
    </citation>
    <scope>NUCLEOTIDE SEQUENCE</scope>
    <source>
        <strain evidence="1">A8/3-1</strain>
    </source>
</reference>
<dbReference type="EMBL" id="CP158357">
    <property type="protein sequence ID" value="XBX76538.1"/>
    <property type="molecule type" value="Genomic_DNA"/>
</dbReference>
<evidence type="ECO:0008006" key="2">
    <source>
        <dbReference type="Google" id="ProtNLM"/>
    </source>
</evidence>
<evidence type="ECO:0000313" key="1">
    <source>
        <dbReference type="EMBL" id="XBX76538.1"/>
    </source>
</evidence>
<gene>
    <name evidence="1" type="ORF">ABS642_11495</name>
</gene>
<name>A0AAU7VR26_9MICO</name>
<organism evidence="1">
    <name type="scientific">Microbacterium sp. A8/3-1</name>
    <dbReference type="NCBI Taxonomy" id="3160749"/>
    <lineage>
        <taxon>Bacteria</taxon>
        <taxon>Bacillati</taxon>
        <taxon>Actinomycetota</taxon>
        <taxon>Actinomycetes</taxon>
        <taxon>Micrococcales</taxon>
        <taxon>Microbacteriaceae</taxon>
        <taxon>Microbacterium</taxon>
    </lineage>
</organism>
<sequence>MSTTTFPPSDPLTWKQADADVHVATRNGEFAGFVEFDGTAYLVRDNHGAELGAFDSLDDARSALERTQHAKTPLTQGRALVLPRAFRRRPRRVRA</sequence>
<dbReference type="AlphaFoldDB" id="A0AAU7VR26"/>
<accession>A0AAU7VR26</accession>
<protein>
    <recommendedName>
        <fullName evidence="2">DUF2188 domain-containing protein</fullName>
    </recommendedName>
</protein>
<proteinExistence type="predicted"/>